<dbReference type="Pfam" id="PF07712">
    <property type="entry name" value="SURNod19"/>
    <property type="match status" value="1"/>
</dbReference>
<dbReference type="EMBL" id="CP042200">
    <property type="protein sequence ID" value="QDS76952.1"/>
    <property type="molecule type" value="Genomic_DNA"/>
</dbReference>
<organism evidence="3 4">
    <name type="scientific">Venturia effusa</name>
    <dbReference type="NCBI Taxonomy" id="50376"/>
    <lineage>
        <taxon>Eukaryota</taxon>
        <taxon>Fungi</taxon>
        <taxon>Dikarya</taxon>
        <taxon>Ascomycota</taxon>
        <taxon>Pezizomycotina</taxon>
        <taxon>Dothideomycetes</taxon>
        <taxon>Pleosporomycetidae</taxon>
        <taxon>Venturiales</taxon>
        <taxon>Venturiaceae</taxon>
        <taxon>Venturia</taxon>
    </lineage>
</organism>
<feature type="signal peptide" evidence="2">
    <location>
        <begin position="1"/>
        <end position="19"/>
    </location>
</feature>
<proteinExistence type="predicted"/>
<dbReference type="AlphaFoldDB" id="A0A517LMU0"/>
<dbReference type="Proteomes" id="UP000316270">
    <property type="component" value="Chromosome 16"/>
</dbReference>
<feature type="region of interest" description="Disordered" evidence="1">
    <location>
        <begin position="334"/>
        <end position="353"/>
    </location>
</feature>
<keyword evidence="4" id="KW-1185">Reference proteome</keyword>
<feature type="chain" id="PRO_5021937634" evidence="2">
    <location>
        <begin position="20"/>
        <end position="361"/>
    </location>
</feature>
<evidence type="ECO:0000256" key="1">
    <source>
        <dbReference type="SAM" id="MobiDB-lite"/>
    </source>
</evidence>
<dbReference type="OrthoDB" id="3898482at2759"/>
<evidence type="ECO:0000313" key="3">
    <source>
        <dbReference type="EMBL" id="QDS76952.1"/>
    </source>
</evidence>
<gene>
    <name evidence="3" type="ORF">FKW77_005187</name>
</gene>
<evidence type="ECO:0000313" key="4">
    <source>
        <dbReference type="Proteomes" id="UP000316270"/>
    </source>
</evidence>
<dbReference type="InterPro" id="IPR011692">
    <property type="entry name" value="Stress_up-reg_Nod19"/>
</dbReference>
<name>A0A517LMU0_9PEZI</name>
<keyword evidence="2" id="KW-0732">Signal</keyword>
<evidence type="ECO:0000256" key="2">
    <source>
        <dbReference type="SAM" id="SignalP"/>
    </source>
</evidence>
<accession>A0A517LMU0</accession>
<reference evidence="3 4" key="1">
    <citation type="submission" date="2019-07" db="EMBL/GenBank/DDBJ databases">
        <title>Finished genome of Venturia effusa.</title>
        <authorList>
            <person name="Young C.A."/>
            <person name="Cox M.P."/>
            <person name="Ganley A.R.D."/>
            <person name="David W.J."/>
        </authorList>
    </citation>
    <scope>NUCLEOTIDE SEQUENCE [LARGE SCALE GENOMIC DNA]</scope>
    <source>
        <strain evidence="4">albino</strain>
    </source>
</reference>
<sequence length="361" mass="38621">MKFAIGATYFSLAAVQASAIPTSEAQGAIQVGVPKMIKTKYNDSAKRAIIRYPAFTLQPNGQGSGAFHMDPRGQSGILSIGDGMCSSCTLLSAHFRLVFPDGKEADPKDGVYIHHMTSTLSPKKADNPIGGMSLGGAGGISAYFIDRGEDSGQTDTIFTSTTDKTVVSGYQVHGKPSIRVSYDLVNYKSEAKQLHLELEYEYLDGIKGSDAGHTLKSVMGSPKLNGKTVSQPMKVSKDTKIVWARGHLHQGGVEMSLSVNGAQKCVSKPTYNAAGVITAMSLCPEVIDIKAGQTLTIASVYDTKEHKLYVTQLNDTPTREFERMRSPELTVIRNRRESSDGSGKAAKGTIGGSDVMVQKMG</sequence>
<protein>
    <submittedName>
        <fullName evidence="3">Uncharacterized protein</fullName>
    </submittedName>
</protein>